<protein>
    <recommendedName>
        <fullName evidence="3">Morphogenetic protein associated with SpoVID</fullName>
    </recommendedName>
</protein>
<keyword evidence="2" id="KW-1185">Reference proteome</keyword>
<name>A0ABW0TY48_9BACL</name>
<sequence length="149" mass="16871">MTTQYGSFYDVNSVGPDLNIPIPSMAGQYRGVEQLESSEHPALFGQNQIQHGFGPIYAIPAFPWQPGAVQGSGQMQESSPWQYGQIQNQQHNDFGPVYAIPSFPWQPAGTQWQYGHDQYMESGQWYPWGIHHQPMMPYYPCPSGGYYGY</sequence>
<proteinExistence type="predicted"/>
<evidence type="ECO:0000313" key="1">
    <source>
        <dbReference type="EMBL" id="MFC5602768.1"/>
    </source>
</evidence>
<organism evidence="1 2">
    <name type="scientific">Sporosarcina koreensis</name>
    <dbReference type="NCBI Taxonomy" id="334735"/>
    <lineage>
        <taxon>Bacteria</taxon>
        <taxon>Bacillati</taxon>
        <taxon>Bacillota</taxon>
        <taxon>Bacilli</taxon>
        <taxon>Bacillales</taxon>
        <taxon>Caryophanaceae</taxon>
        <taxon>Sporosarcina</taxon>
    </lineage>
</organism>
<reference evidence="2" key="1">
    <citation type="journal article" date="2019" name="Int. J. Syst. Evol. Microbiol.">
        <title>The Global Catalogue of Microorganisms (GCM) 10K type strain sequencing project: providing services to taxonomists for standard genome sequencing and annotation.</title>
        <authorList>
            <consortium name="The Broad Institute Genomics Platform"/>
            <consortium name="The Broad Institute Genome Sequencing Center for Infectious Disease"/>
            <person name="Wu L."/>
            <person name="Ma J."/>
        </authorList>
    </citation>
    <scope>NUCLEOTIDE SEQUENCE [LARGE SCALE GENOMIC DNA]</scope>
    <source>
        <strain evidence="2">KACC 11299</strain>
    </source>
</reference>
<evidence type="ECO:0008006" key="3">
    <source>
        <dbReference type="Google" id="ProtNLM"/>
    </source>
</evidence>
<accession>A0ABW0TY48</accession>
<dbReference type="EMBL" id="JBHSNP010000010">
    <property type="protein sequence ID" value="MFC5602768.1"/>
    <property type="molecule type" value="Genomic_DNA"/>
</dbReference>
<evidence type="ECO:0000313" key="2">
    <source>
        <dbReference type="Proteomes" id="UP001596071"/>
    </source>
</evidence>
<dbReference type="Proteomes" id="UP001596071">
    <property type="component" value="Unassembled WGS sequence"/>
</dbReference>
<comment type="caution">
    <text evidence="1">The sequence shown here is derived from an EMBL/GenBank/DDBJ whole genome shotgun (WGS) entry which is preliminary data.</text>
</comment>
<gene>
    <name evidence="1" type="ORF">ACFPTP_06010</name>
</gene>
<dbReference type="RefSeq" id="WP_381442965.1">
    <property type="nucleotide sequence ID" value="NZ_JBHSNP010000010.1"/>
</dbReference>